<keyword evidence="3 8" id="KW-0812">Transmembrane</keyword>
<dbReference type="Pfam" id="PF02687">
    <property type="entry name" value="FtsX"/>
    <property type="match status" value="2"/>
</dbReference>
<dbReference type="AlphaFoldDB" id="A0A544Z2C8"/>
<evidence type="ECO:0000256" key="5">
    <source>
        <dbReference type="ARBA" id="ARBA00023136"/>
    </source>
</evidence>
<feature type="transmembrane region" description="Helical" evidence="8">
    <location>
        <begin position="262"/>
        <end position="284"/>
    </location>
</feature>
<feature type="transmembrane region" description="Helical" evidence="8">
    <location>
        <begin position="466"/>
        <end position="489"/>
    </location>
</feature>
<dbReference type="InterPro" id="IPR003838">
    <property type="entry name" value="ABC3_permease_C"/>
</dbReference>
<evidence type="ECO:0000256" key="3">
    <source>
        <dbReference type="ARBA" id="ARBA00022692"/>
    </source>
</evidence>
<feature type="transmembrane region" description="Helical" evidence="8">
    <location>
        <begin position="523"/>
        <end position="544"/>
    </location>
</feature>
<evidence type="ECO:0000256" key="2">
    <source>
        <dbReference type="ARBA" id="ARBA00022475"/>
    </source>
</evidence>
<evidence type="ECO:0000256" key="6">
    <source>
        <dbReference type="ARBA" id="ARBA00038076"/>
    </source>
</evidence>
<feature type="transmembrane region" description="Helical" evidence="8">
    <location>
        <begin position="556"/>
        <end position="576"/>
    </location>
</feature>
<comment type="subcellular location">
    <subcellularLocation>
        <location evidence="1">Cell membrane</location>
        <topology evidence="1">Multi-pass membrane protein</topology>
    </subcellularLocation>
</comment>
<protein>
    <submittedName>
        <fullName evidence="11">FtsX-like permease family protein</fullName>
    </submittedName>
</protein>
<evidence type="ECO:0000259" key="10">
    <source>
        <dbReference type="Pfam" id="PF12704"/>
    </source>
</evidence>
<keyword evidence="5 8" id="KW-0472">Membrane</keyword>
<dbReference type="PANTHER" id="PTHR30572:SF4">
    <property type="entry name" value="ABC TRANSPORTER PERMEASE YTRF"/>
    <property type="match status" value="1"/>
</dbReference>
<dbReference type="PANTHER" id="PTHR30572">
    <property type="entry name" value="MEMBRANE COMPONENT OF TRANSPORTER-RELATED"/>
    <property type="match status" value="1"/>
</dbReference>
<evidence type="ECO:0000313" key="12">
    <source>
        <dbReference type="Proteomes" id="UP000316541"/>
    </source>
</evidence>
<dbReference type="Pfam" id="PF12704">
    <property type="entry name" value="MacB_PCD"/>
    <property type="match status" value="1"/>
</dbReference>
<dbReference type="Proteomes" id="UP000316541">
    <property type="component" value="Unassembled WGS sequence"/>
</dbReference>
<keyword evidence="4 8" id="KW-1133">Transmembrane helix</keyword>
<dbReference type="InterPro" id="IPR025857">
    <property type="entry name" value="MacB_PCD"/>
</dbReference>
<dbReference type="InterPro" id="IPR050250">
    <property type="entry name" value="Macrolide_Exporter_MacB"/>
</dbReference>
<evidence type="ECO:0000313" key="11">
    <source>
        <dbReference type="EMBL" id="TQS23219.1"/>
    </source>
</evidence>
<evidence type="ECO:0000256" key="7">
    <source>
        <dbReference type="SAM" id="MobiDB-lite"/>
    </source>
</evidence>
<feature type="transmembrane region" description="Helical" evidence="8">
    <location>
        <begin position="20"/>
        <end position="42"/>
    </location>
</feature>
<organism evidence="11 12">
    <name type="scientific">Microbispora hainanensis</name>
    <dbReference type="NCBI Taxonomy" id="568844"/>
    <lineage>
        <taxon>Bacteria</taxon>
        <taxon>Bacillati</taxon>
        <taxon>Actinomycetota</taxon>
        <taxon>Actinomycetes</taxon>
        <taxon>Streptosporangiales</taxon>
        <taxon>Streptosporangiaceae</taxon>
        <taxon>Microbispora</taxon>
    </lineage>
</organism>
<feature type="compositionally biased region" description="Basic and acidic residues" evidence="7">
    <location>
        <begin position="109"/>
        <end position="121"/>
    </location>
</feature>
<feature type="domain" description="MacB-like periplasmic core" evidence="10">
    <location>
        <begin position="26"/>
        <end position="222"/>
    </location>
</feature>
<feature type="region of interest" description="Disordered" evidence="7">
    <location>
        <begin position="105"/>
        <end position="124"/>
    </location>
</feature>
<dbReference type="EMBL" id="VIRM01000004">
    <property type="protein sequence ID" value="TQS23219.1"/>
    <property type="molecule type" value="Genomic_DNA"/>
</dbReference>
<dbReference type="RefSeq" id="WP_142616978.1">
    <property type="nucleotide sequence ID" value="NZ_VIRM01000004.1"/>
</dbReference>
<dbReference type="GO" id="GO:0022857">
    <property type="term" value="F:transmembrane transporter activity"/>
    <property type="evidence" value="ECO:0007669"/>
    <property type="project" value="TreeGrafter"/>
</dbReference>
<evidence type="ECO:0000259" key="9">
    <source>
        <dbReference type="Pfam" id="PF02687"/>
    </source>
</evidence>
<accession>A0A544Z2C8</accession>
<feature type="transmembrane region" description="Helical" evidence="8">
    <location>
        <begin position="353"/>
        <end position="375"/>
    </location>
</feature>
<feature type="domain" description="ABC3 transporter permease C-terminal" evidence="9">
    <location>
        <begin position="474"/>
        <end position="577"/>
    </location>
</feature>
<feature type="transmembrane region" description="Helical" evidence="8">
    <location>
        <begin position="424"/>
        <end position="446"/>
    </location>
</feature>
<sequence length="591" mass="61382">MGHLLLTWRLILHDVRRHPAEALVFLVAVTLAIASLTLGLTARTALATAYVKTREATAGPDITAITTDRDPSGLAGRLADTPGVAAQAEPIFAFDTVIRTHGQSARSSVEGRDSAPSELDRPLVTSGTWVRPGGAVIERGFAQALGVRVGDSVTIRKRGYPVVGIAISASTPVYPWSDWAQGPGPSDYGGRVWLTTADARAAAGHTAGVHLIHLKLTDPTDPGRWSHTVFTDDRRGDSWVNTHNWQTVLRTDTVMIRNMQPALVVGGWLLAAAALVTLAALATARAARDTRRAALLKAVGAGPGTVTAVLLAPHLLLTFLSTALGLAAGTLAAPHLIDPSAGLLDTAGPPDSVTVFAAVFLAVVVAVTGALGPAVRAARGSTVQTLADPAHTLTRRPRLNAVTAYLPTSLLVGVRLLARRPGRAVLASAGTAATTVMVTALLTFHAELDATPAVRRFGPLEVRTDQTGQVLLAVTFALVALSTLNTVLLSWGTAVQARRALTITRTLGATPGQIVAAHCVTQLLPAVPGVAAGVPVGLGLYWFFATSVTPPGTWLLTAALAILLAVAGLTALPAWIHTREPAGRVLTMEPA</sequence>
<feature type="domain" description="ABC3 transporter permease C-terminal" evidence="9">
    <location>
        <begin position="267"/>
        <end position="379"/>
    </location>
</feature>
<evidence type="ECO:0000256" key="1">
    <source>
        <dbReference type="ARBA" id="ARBA00004651"/>
    </source>
</evidence>
<gene>
    <name evidence="11" type="ORF">FLX08_04855</name>
</gene>
<proteinExistence type="inferred from homology"/>
<evidence type="ECO:0000256" key="4">
    <source>
        <dbReference type="ARBA" id="ARBA00022989"/>
    </source>
</evidence>
<evidence type="ECO:0000256" key="8">
    <source>
        <dbReference type="SAM" id="Phobius"/>
    </source>
</evidence>
<comment type="similarity">
    <text evidence="6">Belongs to the ABC-4 integral membrane protein family.</text>
</comment>
<reference evidence="11 12" key="1">
    <citation type="submission" date="2019-07" db="EMBL/GenBank/DDBJ databases">
        <title>Microbispora hainanensis DSM 45428.</title>
        <authorList>
            <person name="Thawai C."/>
        </authorList>
    </citation>
    <scope>NUCLEOTIDE SEQUENCE [LARGE SCALE GENOMIC DNA]</scope>
    <source>
        <strain evidence="11 12">DSM 45428</strain>
    </source>
</reference>
<feature type="transmembrane region" description="Helical" evidence="8">
    <location>
        <begin position="305"/>
        <end position="333"/>
    </location>
</feature>
<keyword evidence="2" id="KW-1003">Cell membrane</keyword>
<dbReference type="GO" id="GO:0005886">
    <property type="term" value="C:plasma membrane"/>
    <property type="evidence" value="ECO:0007669"/>
    <property type="project" value="UniProtKB-SubCell"/>
</dbReference>
<comment type="caution">
    <text evidence="11">The sequence shown here is derived from an EMBL/GenBank/DDBJ whole genome shotgun (WGS) entry which is preliminary data.</text>
</comment>
<name>A0A544Z2C8_9ACTN</name>